<dbReference type="EMBL" id="CAJNOH010005629">
    <property type="protein sequence ID" value="CAF1403762.1"/>
    <property type="molecule type" value="Genomic_DNA"/>
</dbReference>
<feature type="signal peptide" evidence="7">
    <location>
        <begin position="1"/>
        <end position="23"/>
    </location>
</feature>
<dbReference type="Proteomes" id="UP000663854">
    <property type="component" value="Unassembled WGS sequence"/>
</dbReference>
<feature type="binding site" evidence="6">
    <location>
        <position position="186"/>
    </location>
    <ligand>
        <name>Zn(2+)</name>
        <dbReference type="ChEBI" id="CHEBI:29105"/>
        <note>catalytic</note>
    </ligand>
</feature>
<dbReference type="GO" id="GO:0004222">
    <property type="term" value="F:metalloendopeptidase activity"/>
    <property type="evidence" value="ECO:0007669"/>
    <property type="project" value="UniProtKB-UniRule"/>
</dbReference>
<dbReference type="InterPro" id="IPR001506">
    <property type="entry name" value="Peptidase_M12A"/>
</dbReference>
<dbReference type="EC" id="3.4.24.-" evidence="7"/>
<dbReference type="InterPro" id="IPR034035">
    <property type="entry name" value="Astacin-like_dom"/>
</dbReference>
<dbReference type="InterPro" id="IPR024079">
    <property type="entry name" value="MetalloPept_cat_dom_sf"/>
</dbReference>
<keyword evidence="4 6" id="KW-0862">Zinc</keyword>
<gene>
    <name evidence="10" type="ORF">JXQ802_LOCUS51119</name>
    <name evidence="9" type="ORF">PYM288_LOCUS34910</name>
</gene>
<evidence type="ECO:0000256" key="6">
    <source>
        <dbReference type="PROSITE-ProRule" id="PRU01211"/>
    </source>
</evidence>
<dbReference type="SUPFAM" id="SSF55486">
    <property type="entry name" value="Metalloproteases ('zincins'), catalytic domain"/>
    <property type="match status" value="1"/>
</dbReference>
<evidence type="ECO:0000259" key="8">
    <source>
        <dbReference type="PROSITE" id="PS51864"/>
    </source>
</evidence>
<comment type="cofactor">
    <cofactor evidence="6 7">
        <name>Zn(2+)</name>
        <dbReference type="ChEBI" id="CHEBI:29105"/>
    </cofactor>
    <text evidence="6 7">Binds 1 zinc ion per subunit.</text>
</comment>
<feature type="chain" id="PRO_5035953272" description="Metalloendopeptidase" evidence="7">
    <location>
        <begin position="24"/>
        <end position="329"/>
    </location>
</feature>
<dbReference type="PANTHER" id="PTHR10127:SF780">
    <property type="entry name" value="METALLOENDOPEPTIDASE"/>
    <property type="match status" value="1"/>
</dbReference>
<dbReference type="Proteomes" id="UP000663870">
    <property type="component" value="Unassembled WGS sequence"/>
</dbReference>
<feature type="binding site" evidence="6">
    <location>
        <position position="192"/>
    </location>
    <ligand>
        <name>Zn(2+)</name>
        <dbReference type="ChEBI" id="CHEBI:29105"/>
        <note>catalytic</note>
    </ligand>
</feature>
<keyword evidence="3 6" id="KW-0378">Hydrolase</keyword>
<keyword evidence="11" id="KW-1185">Reference proteome</keyword>
<evidence type="ECO:0000313" key="10">
    <source>
        <dbReference type="EMBL" id="CAF1625394.1"/>
    </source>
</evidence>
<evidence type="ECO:0000256" key="3">
    <source>
        <dbReference type="ARBA" id="ARBA00022801"/>
    </source>
</evidence>
<evidence type="ECO:0000313" key="9">
    <source>
        <dbReference type="EMBL" id="CAF1403762.1"/>
    </source>
</evidence>
<evidence type="ECO:0000256" key="5">
    <source>
        <dbReference type="ARBA" id="ARBA00023049"/>
    </source>
</evidence>
<dbReference type="AlphaFoldDB" id="A0A816CMR5"/>
<comment type="caution">
    <text evidence="6">Lacks conserved residue(s) required for the propagation of feature annotation.</text>
</comment>
<keyword evidence="2 6" id="KW-0479">Metal-binding</keyword>
<dbReference type="InterPro" id="IPR006026">
    <property type="entry name" value="Peptidase_Metallo"/>
</dbReference>
<dbReference type="GO" id="GO:0008270">
    <property type="term" value="F:zinc ion binding"/>
    <property type="evidence" value="ECO:0007669"/>
    <property type="project" value="UniProtKB-UniRule"/>
</dbReference>
<evidence type="ECO:0000313" key="11">
    <source>
        <dbReference type="Proteomes" id="UP000663870"/>
    </source>
</evidence>
<sequence length="329" mass="37606">MHFLFINIVILIIYTNNFHNILALPTNHNDVLKANIYSNEEIPKLENFLQSANLNPEQMGGHYQGDMIIPDDILRGAASRPLWQRWPNGVIPYDMTSSIAHNHTLLIEDAMRRMENITRVGNKLCIQFRPKTVDDYIFITIQNGSGCSAHVGYLENYTLNRTVTLMHTPTNRTCMRTAIIQHELLHVLGFFHEQSRPDRDEYVSIQWQNIINSSRFNFEKYSIEDIDTLMTSYDYGSVMHYEANAFSFNGLNTIIPTKNASAVLGQRIGMSPIDILEVQRYYGCVPTPSAATRTNTILMSSTIIIQIASLLFVDWFISLKCIAGNFIVF</sequence>
<comment type="caution">
    <text evidence="10">The sequence shown here is derived from an EMBL/GenBank/DDBJ whole genome shotgun (WGS) entry which is preliminary data.</text>
</comment>
<dbReference type="PROSITE" id="PS51864">
    <property type="entry name" value="ASTACIN"/>
    <property type="match status" value="1"/>
</dbReference>
<keyword evidence="1 6" id="KW-0645">Protease</keyword>
<dbReference type="Gene3D" id="3.40.390.10">
    <property type="entry name" value="Collagenase (Catalytic Domain)"/>
    <property type="match status" value="1"/>
</dbReference>
<name>A0A816CMR5_9BILA</name>
<accession>A0A816CMR5</accession>
<keyword evidence="7" id="KW-0732">Signal</keyword>
<evidence type="ECO:0000256" key="4">
    <source>
        <dbReference type="ARBA" id="ARBA00022833"/>
    </source>
</evidence>
<reference evidence="10" key="1">
    <citation type="submission" date="2021-02" db="EMBL/GenBank/DDBJ databases">
        <authorList>
            <person name="Nowell W R."/>
        </authorList>
    </citation>
    <scope>NUCLEOTIDE SEQUENCE</scope>
</reference>
<evidence type="ECO:0000256" key="7">
    <source>
        <dbReference type="RuleBase" id="RU361183"/>
    </source>
</evidence>
<organism evidence="10 11">
    <name type="scientific">Rotaria sordida</name>
    <dbReference type="NCBI Taxonomy" id="392033"/>
    <lineage>
        <taxon>Eukaryota</taxon>
        <taxon>Metazoa</taxon>
        <taxon>Spiralia</taxon>
        <taxon>Gnathifera</taxon>
        <taxon>Rotifera</taxon>
        <taxon>Eurotatoria</taxon>
        <taxon>Bdelloidea</taxon>
        <taxon>Philodinida</taxon>
        <taxon>Philodinidae</taxon>
        <taxon>Rotaria</taxon>
    </lineage>
</organism>
<dbReference type="PANTHER" id="PTHR10127">
    <property type="entry name" value="DISCOIDIN, CUB, EGF, LAMININ , AND ZINC METALLOPROTEASE DOMAIN CONTAINING"/>
    <property type="match status" value="1"/>
</dbReference>
<dbReference type="PRINTS" id="PR00480">
    <property type="entry name" value="ASTACIN"/>
</dbReference>
<keyword evidence="5 6" id="KW-0482">Metalloprotease</keyword>
<dbReference type="Pfam" id="PF01400">
    <property type="entry name" value="Astacin"/>
    <property type="match status" value="1"/>
</dbReference>
<proteinExistence type="predicted"/>
<dbReference type="EMBL" id="CAJNOL010007136">
    <property type="protein sequence ID" value="CAF1625394.1"/>
    <property type="molecule type" value="Genomic_DNA"/>
</dbReference>
<dbReference type="SMART" id="SM00235">
    <property type="entry name" value="ZnMc"/>
    <property type="match status" value="1"/>
</dbReference>
<evidence type="ECO:0000256" key="1">
    <source>
        <dbReference type="ARBA" id="ARBA00022670"/>
    </source>
</evidence>
<dbReference type="GO" id="GO:0006508">
    <property type="term" value="P:proteolysis"/>
    <property type="evidence" value="ECO:0007669"/>
    <property type="project" value="UniProtKB-KW"/>
</dbReference>
<protein>
    <recommendedName>
        <fullName evidence="7">Metalloendopeptidase</fullName>
        <ecNumber evidence="7">3.4.24.-</ecNumber>
    </recommendedName>
</protein>
<feature type="domain" description="Peptidase M12A" evidence="8">
    <location>
        <begin position="77"/>
        <end position="285"/>
    </location>
</feature>
<dbReference type="CDD" id="cd04280">
    <property type="entry name" value="ZnMc_astacin_like"/>
    <property type="match status" value="1"/>
</dbReference>
<feature type="active site" evidence="6">
    <location>
        <position position="183"/>
    </location>
</feature>
<feature type="binding site" evidence="6">
    <location>
        <position position="182"/>
    </location>
    <ligand>
        <name>Zn(2+)</name>
        <dbReference type="ChEBI" id="CHEBI:29105"/>
        <note>catalytic</note>
    </ligand>
</feature>
<evidence type="ECO:0000256" key="2">
    <source>
        <dbReference type="ARBA" id="ARBA00022723"/>
    </source>
</evidence>